<evidence type="ECO:0000313" key="2">
    <source>
        <dbReference type="Proteomes" id="UP000245626"/>
    </source>
</evidence>
<dbReference type="EMBL" id="KZ819940">
    <property type="protein sequence ID" value="PWN50361.1"/>
    <property type="molecule type" value="Genomic_DNA"/>
</dbReference>
<name>A0ACD0NX68_9BASI</name>
<organism evidence="1 2">
    <name type="scientific">Violaceomyces palustris</name>
    <dbReference type="NCBI Taxonomy" id="1673888"/>
    <lineage>
        <taxon>Eukaryota</taxon>
        <taxon>Fungi</taxon>
        <taxon>Dikarya</taxon>
        <taxon>Basidiomycota</taxon>
        <taxon>Ustilaginomycotina</taxon>
        <taxon>Ustilaginomycetes</taxon>
        <taxon>Violaceomycetales</taxon>
        <taxon>Violaceomycetaceae</taxon>
        <taxon>Violaceomyces</taxon>
    </lineage>
</organism>
<dbReference type="Proteomes" id="UP000245626">
    <property type="component" value="Unassembled WGS sequence"/>
</dbReference>
<sequence length="637" mass="69709">MEELERSLEGFKAFLRLARHEEDGQATIRKQAEELEPSPRLNATSASIKSVEEQVLDRKGSNPSEQGMEPNLDPEVNRTQTKRDPNLISDLCHQSSETGPPPSLPSNGFPEADIGHRARWNPRKESIQRDLQPRKNPSRSFRDEGSVDPDPRLLETAVRSRSQDGSGEGVEGIPPFTLAEDPASNPLLLLLPTKRGGESSGTRSEEGNGSTNVGLQPEPQIRVEEVWKRSGDSVRNSNPASSSLSILRNPPPTSQVEEGGGGGVVPSERSRGEKIGPPKRGGGKRGGLKVRNRCLVTTSSKTLNELLESFGLIGQVQDDQDQYQETSTTVRLMTDGRVVKEGNSHKPQIFEKEEGEENQPVSEEGPSPPPPPPPPPLHPSSPSADRSDQVPSRKNEKLVEMTTTVGIEGDLLQARVCSSQQTFLQPEEEEEEEEEGGGFLSRKPSSLQLGIDQDGSEDHPRLEEVVEEEFQGNEVGVEEERGSDSNRIGNQGRDQEEYDDDDDDEDSPPIPGYPSINMPATTFLPDHGTTSLDHHHFLPRHHHRNQHPFSSSPTTCRGGGGGGGLLNPEEVVVILASSLEPHPHRPTVDVVIDRKRSSSPVIEAEVGDESMLASRGGERGSFGSDSSENRDWKRMRI</sequence>
<gene>
    <name evidence="1" type="ORF">IE53DRAFT_387339</name>
</gene>
<reference evidence="1 2" key="1">
    <citation type="journal article" date="2018" name="Mol. Biol. Evol.">
        <title>Broad Genomic Sampling Reveals a Smut Pathogenic Ancestry of the Fungal Clade Ustilaginomycotina.</title>
        <authorList>
            <person name="Kijpornyongpan T."/>
            <person name="Mondo S.J."/>
            <person name="Barry K."/>
            <person name="Sandor L."/>
            <person name="Lee J."/>
            <person name="Lipzen A."/>
            <person name="Pangilinan J."/>
            <person name="LaButti K."/>
            <person name="Hainaut M."/>
            <person name="Henrissat B."/>
            <person name="Grigoriev I.V."/>
            <person name="Spatafora J.W."/>
            <person name="Aime M.C."/>
        </authorList>
    </citation>
    <scope>NUCLEOTIDE SEQUENCE [LARGE SCALE GENOMIC DNA]</scope>
    <source>
        <strain evidence="1 2">SA 807</strain>
    </source>
</reference>
<protein>
    <submittedName>
        <fullName evidence="1">Uncharacterized protein</fullName>
    </submittedName>
</protein>
<proteinExistence type="predicted"/>
<keyword evidence="2" id="KW-1185">Reference proteome</keyword>
<evidence type="ECO:0000313" key="1">
    <source>
        <dbReference type="EMBL" id="PWN50361.1"/>
    </source>
</evidence>
<accession>A0ACD0NX68</accession>